<feature type="compositionally biased region" description="Basic and acidic residues" evidence="1">
    <location>
        <begin position="40"/>
        <end position="57"/>
    </location>
</feature>
<feature type="region of interest" description="Disordered" evidence="1">
    <location>
        <begin position="24"/>
        <end position="57"/>
    </location>
</feature>
<evidence type="ECO:0000313" key="3">
    <source>
        <dbReference type="Proteomes" id="UP000614741"/>
    </source>
</evidence>
<dbReference type="RefSeq" id="WP_203671913.1">
    <property type="nucleotide sequence ID" value="NZ_BONP01000004.1"/>
</dbReference>
<proteinExistence type="predicted"/>
<dbReference type="EMBL" id="BONP01000004">
    <property type="protein sequence ID" value="GIG39321.1"/>
    <property type="molecule type" value="Genomic_DNA"/>
</dbReference>
<accession>A0ABQ4DK60</accession>
<gene>
    <name evidence="2" type="ORF">Cph01nite_10830</name>
</gene>
<organism evidence="2 3">
    <name type="scientific">Cellulomonas phragmiteti</name>
    <dbReference type="NCBI Taxonomy" id="478780"/>
    <lineage>
        <taxon>Bacteria</taxon>
        <taxon>Bacillati</taxon>
        <taxon>Actinomycetota</taxon>
        <taxon>Actinomycetes</taxon>
        <taxon>Micrococcales</taxon>
        <taxon>Cellulomonadaceae</taxon>
        <taxon>Cellulomonas</taxon>
    </lineage>
</organism>
<evidence type="ECO:0000313" key="2">
    <source>
        <dbReference type="EMBL" id="GIG39321.1"/>
    </source>
</evidence>
<keyword evidence="3" id="KW-1185">Reference proteome</keyword>
<protein>
    <submittedName>
        <fullName evidence="2">Uncharacterized protein</fullName>
    </submittedName>
</protein>
<name>A0ABQ4DK60_9CELL</name>
<reference evidence="2 3" key="1">
    <citation type="submission" date="2021-01" db="EMBL/GenBank/DDBJ databases">
        <title>Whole genome shotgun sequence of Cellulomonas phragmiteti NBRC 110785.</title>
        <authorList>
            <person name="Komaki H."/>
            <person name="Tamura T."/>
        </authorList>
    </citation>
    <scope>NUCLEOTIDE SEQUENCE [LARGE SCALE GENOMIC DNA]</scope>
    <source>
        <strain evidence="2 3">NBRC 110785</strain>
    </source>
</reference>
<comment type="caution">
    <text evidence="2">The sequence shown here is derived from an EMBL/GenBank/DDBJ whole genome shotgun (WGS) entry which is preliminary data.</text>
</comment>
<evidence type="ECO:0000256" key="1">
    <source>
        <dbReference type="SAM" id="MobiDB-lite"/>
    </source>
</evidence>
<dbReference type="Proteomes" id="UP000614741">
    <property type="component" value="Unassembled WGS sequence"/>
</dbReference>
<sequence length="371" mass="40026">MSARTVTRPPGSPISLYEHALRLHAQDPDRPLPRGGRPLPDGERHGPRLRTSADPRTRGVHVAAVLDAHFGRPRAHASELVDAFHGLDVPLHPDHHVTAAALRADRARVRQTGRWLVRNSTNRDAAAVGLALLEPDGHEEDVPLIRTIGLLSDHFGPLAAHALRRRPGGGEALLWLAQRVAGWGRVHVVEALCEHGPSPTARAWLLRHGCDGDVLNGYFAGRLATTAHLHEAITRPDVDDALIDHTGRLLRIMAGCAGMGMTLESYPPAPVVLAAHVAHLSRQAPSAGRYVDAAVIADHLAGERPTRGGDCAPDERRAALVRDYLAVLARPEWRAAVRAGLDPDVLAWFVEGVATRRGLDVLGDVERHGEG</sequence>